<protein>
    <recommendedName>
        <fullName evidence="17">Phospholipid-transporting ATPase</fullName>
        <ecNumber evidence="17">7.6.2.1</ecNumber>
    </recommendedName>
</protein>
<evidence type="ECO:0000256" key="13">
    <source>
        <dbReference type="ARBA" id="ARBA00034036"/>
    </source>
</evidence>
<evidence type="ECO:0000313" key="21">
    <source>
        <dbReference type="EMBL" id="KAJ3424838.1"/>
    </source>
</evidence>
<dbReference type="FunFam" id="3.40.1110.10:FF:000035">
    <property type="entry name" value="Phospholipid-transporting ATPase"/>
    <property type="match status" value="1"/>
</dbReference>
<feature type="binding site" evidence="15">
    <location>
        <position position="739"/>
    </location>
    <ligand>
        <name>ATP</name>
        <dbReference type="ChEBI" id="CHEBI:30616"/>
    </ligand>
</feature>
<sequence>MRQDSESRSIKVNYKIGEEEEQIFASNVILTSRYTTINFLPKNLFEQFRRLANFYFLLIIILEYFPFSPLSGTVSLLPLVFVLTVTAVREAFEDWQRHKSDRDINNAESLVYDNGQFVTRKWKDIVVGDIVKVHNKEFFSTDLVVLTSSENEGICYIDTCNLDGETNLKIKQGLKSTYPLQDEKDFDGLDMTINCELPNNRLYNFDGNMVWNEKKESLSNKQILLRGCMLKNTQWVIGVCVFTGKETKLMMNQTDPPSKRSTIEIQLNPRLLTIFAFLAIIGLVGGIAAGVWQTKWGTKAWYLGKVMDDSIFTNGAFLGFTGFFSFIIVCNVMIPISLYVSMEIVKLIQSLFINWDEKMYHAQSKTPAHARTSNLTEELGIIDYVFSDKTGTLTCNVMEFMKCTIGGFSYGTGVTEVAMAAAKRNGQILEDPRKKYKKKKKKYNSEKYSKKKTKKTTNIIDEGNVGIPLLDQVSTDDTSDEERKNKMSGNELGEEFNGEIPAFIDDHFLNHLNDKEHENSEFIHEFLLSMAVCHTVIPERDQEDPDNLKKIVYQAASPDEGALVDAARMLGYTFHSRTPDTVTISNNDEDSTYEILNVLEFNSTRKRMSVIMKTPQDEIKIFTKGADNVIYERLNKEQEEAFGETTLDHLEIFAKEGLRTLCFASRTIPQEEYDNWKKQFHEANTSLVDRKQKLMDVAELMERDLRLIGASAIEDKLQKGVPKAIEALMNAGIKVWVLTGDKKETAINIGFACSLITNDMYIQQIDSQSIEAMKEEIETCKEQMAEHYDNGGVVLVITGSALRYALMDEIRDEFLAIGIKCKAVVCCRVSPLQKSQVVDLVRKGVKKSVTLGIGDGANDVSMIQAAHVGIGISGQEGMQAVLASDYSIAQFKFLKRLLLVHGRWNFRRVCIIILYSFYKNMAFAFLQFIFAFQSSFTAQTLFDALCISFYNVAFTSFPIMVLSVFDQDVTSKAELDYPKLYSGGDRDKEFNFVRFWTWLLEGMYHALVLFLIPFFLWNSEPLAGNGQTSGLWGMSITVYTGLVFVVNLKLALHVNNWTWIHHFTIWGSIIVWFVFILLLGEIPLLAPSMYKVAVNVFSTGIFWFTVFISIVICLVPDILIKYFRREFKPLDYHIIQEREKRNLGPIEPKKPEQIALKPTISIFKDAFKKKVQMLVNGKKYRHTGSAFNPGNSQGVVSGNLIVGTVDEDYELVTLNNTDNKINKDQNLSSSGTSSGQSSESDEL</sequence>
<dbReference type="NCBIfam" id="TIGR01652">
    <property type="entry name" value="ATPase-Plipid"/>
    <property type="match status" value="1"/>
</dbReference>
<evidence type="ECO:0000256" key="11">
    <source>
        <dbReference type="ARBA" id="ARBA00022989"/>
    </source>
</evidence>
<keyword evidence="11 17" id="KW-1133">Transmembrane helix</keyword>
<feature type="transmembrane region" description="Helical" evidence="17">
    <location>
        <begin position="995"/>
        <end position="1017"/>
    </location>
</feature>
<keyword evidence="8 15" id="KW-0067">ATP-binding</keyword>
<feature type="binding site" evidence="16">
    <location>
        <position position="388"/>
    </location>
    <ligand>
        <name>Mg(2+)</name>
        <dbReference type="ChEBI" id="CHEBI:18420"/>
    </ligand>
</feature>
<dbReference type="SUPFAM" id="SSF56784">
    <property type="entry name" value="HAD-like"/>
    <property type="match status" value="1"/>
</dbReference>
<proteinExistence type="inferred from homology"/>
<feature type="binding site" evidence="15">
    <location>
        <position position="624"/>
    </location>
    <ligand>
        <name>ATP</name>
        <dbReference type="ChEBI" id="CHEBI:30616"/>
    </ligand>
</feature>
<feature type="domain" description="P-type ATPase N-terminal" evidence="19">
    <location>
        <begin position="18"/>
        <end position="73"/>
    </location>
</feature>
<comment type="subcellular location">
    <subcellularLocation>
        <location evidence="2">Cell membrane</location>
    </subcellularLocation>
    <subcellularLocation>
        <location evidence="1 17">Membrane</location>
        <topology evidence="1 17">Multi-pass membrane protein</topology>
    </subcellularLocation>
</comment>
<dbReference type="GO" id="GO:0140326">
    <property type="term" value="F:ATPase-coupled intramembrane lipid transporter activity"/>
    <property type="evidence" value="ECO:0007669"/>
    <property type="project" value="UniProtKB-EC"/>
</dbReference>
<keyword evidence="12 17" id="KW-0472">Membrane</keyword>
<dbReference type="GO" id="GO:0045332">
    <property type="term" value="P:phospholipid translocation"/>
    <property type="evidence" value="ECO:0007669"/>
    <property type="project" value="TreeGrafter"/>
</dbReference>
<evidence type="ECO:0000256" key="12">
    <source>
        <dbReference type="ARBA" id="ARBA00023136"/>
    </source>
</evidence>
<dbReference type="Proteomes" id="UP001146793">
    <property type="component" value="Unassembled WGS sequence"/>
</dbReference>
<dbReference type="EC" id="7.6.2.1" evidence="17"/>
<feature type="binding site" evidence="15">
    <location>
        <position position="659"/>
    </location>
    <ligand>
        <name>ATP</name>
        <dbReference type="ChEBI" id="CHEBI:30616"/>
    </ligand>
</feature>
<feature type="active site" description="4-aspartylphosphate intermediate" evidence="14">
    <location>
        <position position="388"/>
    </location>
</feature>
<feature type="binding site" evidence="15">
    <location>
        <position position="859"/>
    </location>
    <ligand>
        <name>ATP</name>
        <dbReference type="ChEBI" id="CHEBI:30616"/>
    </ligand>
</feature>
<evidence type="ECO:0000256" key="15">
    <source>
        <dbReference type="PIRSR" id="PIRSR606539-2"/>
    </source>
</evidence>
<feature type="transmembrane region" description="Helical" evidence="17">
    <location>
        <begin position="909"/>
        <end position="930"/>
    </location>
</feature>
<dbReference type="InterPro" id="IPR023298">
    <property type="entry name" value="ATPase_P-typ_TM_dom_sf"/>
</dbReference>
<dbReference type="PROSITE" id="PS00154">
    <property type="entry name" value="ATPASE_E1_E2"/>
    <property type="match status" value="1"/>
</dbReference>
<evidence type="ECO:0000256" key="16">
    <source>
        <dbReference type="PIRSR" id="PIRSR606539-3"/>
    </source>
</evidence>
<evidence type="ECO:0000256" key="7">
    <source>
        <dbReference type="ARBA" id="ARBA00022741"/>
    </source>
</evidence>
<dbReference type="InterPro" id="IPR023299">
    <property type="entry name" value="ATPase_P-typ_cyto_dom_N"/>
</dbReference>
<feature type="binding site" evidence="16">
    <location>
        <position position="855"/>
    </location>
    <ligand>
        <name>Mg(2+)</name>
        <dbReference type="ChEBI" id="CHEBI:18420"/>
    </ligand>
</feature>
<dbReference type="InterPro" id="IPR044492">
    <property type="entry name" value="P_typ_ATPase_HD_dom"/>
</dbReference>
<feature type="region of interest" description="Disordered" evidence="18">
    <location>
        <begin position="471"/>
        <end position="492"/>
    </location>
</feature>
<evidence type="ECO:0000256" key="4">
    <source>
        <dbReference type="ARBA" id="ARBA00022475"/>
    </source>
</evidence>
<evidence type="ECO:0000256" key="2">
    <source>
        <dbReference type="ARBA" id="ARBA00004236"/>
    </source>
</evidence>
<feature type="binding site" evidence="15">
    <location>
        <position position="601"/>
    </location>
    <ligand>
        <name>ATP</name>
        <dbReference type="ChEBI" id="CHEBI:30616"/>
    </ligand>
</feature>
<keyword evidence="10 17" id="KW-1278">Translocase</keyword>
<dbReference type="GO" id="GO:0005524">
    <property type="term" value="F:ATP binding"/>
    <property type="evidence" value="ECO:0007669"/>
    <property type="project" value="UniProtKB-UniRule"/>
</dbReference>
<dbReference type="PANTHER" id="PTHR24092:SF150">
    <property type="entry name" value="PHOSPHOLIPID-TRANSPORTING ATPASE"/>
    <property type="match status" value="1"/>
</dbReference>
<dbReference type="InterPro" id="IPR001757">
    <property type="entry name" value="P_typ_ATPase"/>
</dbReference>
<dbReference type="InterPro" id="IPR036412">
    <property type="entry name" value="HAD-like_sf"/>
</dbReference>
<feature type="binding site" evidence="15">
    <location>
        <position position="858"/>
    </location>
    <ligand>
        <name>ATP</name>
        <dbReference type="ChEBI" id="CHEBI:30616"/>
    </ligand>
</feature>
<evidence type="ECO:0000256" key="5">
    <source>
        <dbReference type="ARBA" id="ARBA00022692"/>
    </source>
</evidence>
<comment type="caution">
    <text evidence="21">The sequence shown here is derived from an EMBL/GenBank/DDBJ whole genome shotgun (WGS) entry which is preliminary data.</text>
</comment>
<feature type="binding site" evidence="15">
    <location>
        <position position="388"/>
    </location>
    <ligand>
        <name>ATP</name>
        <dbReference type="ChEBI" id="CHEBI:30616"/>
    </ligand>
</feature>
<feature type="binding site" evidence="16">
    <location>
        <position position="390"/>
    </location>
    <ligand>
        <name>Mg(2+)</name>
        <dbReference type="ChEBI" id="CHEBI:18420"/>
    </ligand>
</feature>
<name>A0AAV7Y510_9EUKA</name>
<dbReference type="AlphaFoldDB" id="A0AAV7Y510"/>
<feature type="binding site" evidence="15">
    <location>
        <position position="560"/>
    </location>
    <ligand>
        <name>ATP</name>
        <dbReference type="ChEBI" id="CHEBI:30616"/>
    </ligand>
</feature>
<dbReference type="Gene3D" id="2.70.150.10">
    <property type="entry name" value="Calcium-transporting ATPase, cytoplasmic transduction domain A"/>
    <property type="match status" value="1"/>
</dbReference>
<feature type="transmembrane region" description="Helical" evidence="17">
    <location>
        <begin position="942"/>
        <end position="965"/>
    </location>
</feature>
<feature type="transmembrane region" description="Helical" evidence="17">
    <location>
        <begin position="51"/>
        <end position="67"/>
    </location>
</feature>
<dbReference type="InterPro" id="IPR023214">
    <property type="entry name" value="HAD_sf"/>
</dbReference>
<evidence type="ECO:0000256" key="17">
    <source>
        <dbReference type="RuleBase" id="RU362033"/>
    </source>
</evidence>
<accession>A0AAV7Y510</accession>
<feature type="binding site" evidence="15">
    <location>
        <position position="740"/>
    </location>
    <ligand>
        <name>ATP</name>
        <dbReference type="ChEBI" id="CHEBI:30616"/>
    </ligand>
</feature>
<dbReference type="InterPro" id="IPR032630">
    <property type="entry name" value="P_typ_ATPase_c"/>
</dbReference>
<dbReference type="InterPro" id="IPR008250">
    <property type="entry name" value="ATPase_P-typ_transduc_dom_A_sf"/>
</dbReference>
<comment type="similarity">
    <text evidence="3 17">Belongs to the cation transport ATPase (P-type) (TC 3.A.3) family. Type IV subfamily.</text>
</comment>
<dbReference type="InterPro" id="IPR018303">
    <property type="entry name" value="ATPase_P-typ_P_site"/>
</dbReference>
<evidence type="ECO:0000256" key="10">
    <source>
        <dbReference type="ARBA" id="ARBA00022967"/>
    </source>
</evidence>
<dbReference type="SUPFAM" id="SSF81660">
    <property type="entry name" value="Metal cation-transporting ATPase, ATP-binding domain N"/>
    <property type="match status" value="1"/>
</dbReference>
<dbReference type="GO" id="GO:0016887">
    <property type="term" value="F:ATP hydrolysis activity"/>
    <property type="evidence" value="ECO:0007669"/>
    <property type="project" value="InterPro"/>
</dbReference>
<gene>
    <name evidence="21" type="ORF">M0812_27265</name>
</gene>
<comment type="catalytic activity">
    <reaction evidence="13 17">
        <text>ATP + H2O + phospholipidSide 1 = ADP + phosphate + phospholipidSide 2.</text>
        <dbReference type="EC" id="7.6.2.1"/>
    </reaction>
</comment>
<dbReference type="Gene3D" id="3.40.1110.10">
    <property type="entry name" value="Calcium-transporting ATPase, cytoplasmic domain N"/>
    <property type="match status" value="1"/>
</dbReference>
<reference evidence="21" key="1">
    <citation type="submission" date="2022-08" db="EMBL/GenBank/DDBJ databases">
        <title>Novel sulphate-reducing endosymbionts in the free-living metamonad Anaeramoeba.</title>
        <authorList>
            <person name="Jerlstrom-Hultqvist J."/>
            <person name="Cepicka I."/>
            <person name="Gallot-Lavallee L."/>
            <person name="Salas-Leiva D."/>
            <person name="Curtis B.A."/>
            <person name="Zahonova K."/>
            <person name="Pipaliya S."/>
            <person name="Dacks J."/>
            <person name="Roger A.J."/>
        </authorList>
    </citation>
    <scope>NUCLEOTIDE SEQUENCE</scope>
    <source>
        <strain evidence="21">Busselton2</strain>
    </source>
</reference>
<dbReference type="InterPro" id="IPR006539">
    <property type="entry name" value="P-type_ATPase_IV"/>
</dbReference>
<evidence type="ECO:0000256" key="18">
    <source>
        <dbReference type="SAM" id="MobiDB-lite"/>
    </source>
</evidence>
<evidence type="ECO:0000313" key="22">
    <source>
        <dbReference type="Proteomes" id="UP001146793"/>
    </source>
</evidence>
<evidence type="ECO:0000256" key="6">
    <source>
        <dbReference type="ARBA" id="ARBA00022723"/>
    </source>
</evidence>
<evidence type="ECO:0000256" key="9">
    <source>
        <dbReference type="ARBA" id="ARBA00022842"/>
    </source>
</evidence>
<feature type="region of interest" description="Disordered" evidence="18">
    <location>
        <begin position="1220"/>
        <end position="1243"/>
    </location>
</feature>
<dbReference type="SUPFAM" id="SSF81653">
    <property type="entry name" value="Calcium ATPase, transduction domain A"/>
    <property type="match status" value="1"/>
</dbReference>
<dbReference type="NCBIfam" id="TIGR01494">
    <property type="entry name" value="ATPase_P-type"/>
    <property type="match status" value="1"/>
</dbReference>
<feature type="transmembrane region" description="Helical" evidence="17">
    <location>
        <begin position="1060"/>
        <end position="1080"/>
    </location>
</feature>
<keyword evidence="5 17" id="KW-0812">Transmembrane</keyword>
<evidence type="ECO:0000256" key="8">
    <source>
        <dbReference type="ARBA" id="ARBA00022840"/>
    </source>
</evidence>
<feature type="binding site" evidence="16">
    <location>
        <position position="859"/>
    </location>
    <ligand>
        <name>Mg(2+)</name>
        <dbReference type="ChEBI" id="CHEBI:18420"/>
    </ligand>
</feature>
<feature type="binding site" evidence="15">
    <location>
        <position position="389"/>
    </location>
    <ligand>
        <name>ATP</name>
        <dbReference type="ChEBI" id="CHEBI:30616"/>
    </ligand>
</feature>
<organism evidence="21 22">
    <name type="scientific">Anaeramoeba flamelloides</name>
    <dbReference type="NCBI Taxonomy" id="1746091"/>
    <lineage>
        <taxon>Eukaryota</taxon>
        <taxon>Metamonada</taxon>
        <taxon>Anaeramoebidae</taxon>
        <taxon>Anaeramoeba</taxon>
    </lineage>
</organism>
<dbReference type="Gene3D" id="3.40.50.1000">
    <property type="entry name" value="HAD superfamily/HAD-like"/>
    <property type="match status" value="1"/>
</dbReference>
<dbReference type="Pfam" id="PF16212">
    <property type="entry name" value="PhoLip_ATPase_C"/>
    <property type="match status" value="1"/>
</dbReference>
<dbReference type="PRINTS" id="PR00119">
    <property type="entry name" value="CATATPASE"/>
</dbReference>
<dbReference type="SFLD" id="SFLDS00003">
    <property type="entry name" value="Haloacid_Dehalogenase"/>
    <property type="match status" value="1"/>
</dbReference>
<dbReference type="Pfam" id="PF13246">
    <property type="entry name" value="Cation_ATPase"/>
    <property type="match status" value="1"/>
</dbReference>
<feature type="binding site" evidence="15">
    <location>
        <position position="834"/>
    </location>
    <ligand>
        <name>ATP</name>
        <dbReference type="ChEBI" id="CHEBI:30616"/>
    </ligand>
</feature>
<keyword evidence="6 16" id="KW-0479">Metal-binding</keyword>
<feature type="transmembrane region" description="Helical" evidence="17">
    <location>
        <begin position="271"/>
        <end position="292"/>
    </location>
</feature>
<feature type="binding site" evidence="15">
    <location>
        <position position="741"/>
    </location>
    <ligand>
        <name>ATP</name>
        <dbReference type="ChEBI" id="CHEBI:30616"/>
    </ligand>
</feature>
<evidence type="ECO:0000256" key="14">
    <source>
        <dbReference type="PIRSR" id="PIRSR606539-1"/>
    </source>
</evidence>
<evidence type="ECO:0000256" key="3">
    <source>
        <dbReference type="ARBA" id="ARBA00008109"/>
    </source>
</evidence>
<feature type="domain" description="P-type ATPase C-terminal" evidence="20">
    <location>
        <begin position="881"/>
        <end position="1129"/>
    </location>
</feature>
<evidence type="ECO:0000259" key="19">
    <source>
        <dbReference type="Pfam" id="PF16209"/>
    </source>
</evidence>
<feature type="transmembrane region" description="Helical" evidence="17">
    <location>
        <begin position="312"/>
        <end position="340"/>
    </location>
</feature>
<feature type="binding site" evidence="15">
    <location>
        <position position="390"/>
    </location>
    <ligand>
        <name>ATP</name>
        <dbReference type="ChEBI" id="CHEBI:30616"/>
    </ligand>
</feature>
<dbReference type="SUPFAM" id="SSF81665">
    <property type="entry name" value="Calcium ATPase, transmembrane domain M"/>
    <property type="match status" value="1"/>
</dbReference>
<dbReference type="GO" id="GO:0005886">
    <property type="term" value="C:plasma membrane"/>
    <property type="evidence" value="ECO:0007669"/>
    <property type="project" value="UniProtKB-SubCell"/>
</dbReference>
<dbReference type="FunFam" id="3.40.50.1000:FF:000014">
    <property type="entry name" value="Phospholipid-transporting ATPase"/>
    <property type="match status" value="1"/>
</dbReference>
<keyword evidence="7 15" id="KW-0547">Nucleotide-binding</keyword>
<feature type="compositionally biased region" description="Low complexity" evidence="18">
    <location>
        <begin position="1228"/>
        <end position="1243"/>
    </location>
</feature>
<keyword evidence="9 16" id="KW-0460">Magnesium</keyword>
<evidence type="ECO:0000256" key="1">
    <source>
        <dbReference type="ARBA" id="ARBA00004141"/>
    </source>
</evidence>
<feature type="transmembrane region" description="Helical" evidence="17">
    <location>
        <begin position="1029"/>
        <end position="1048"/>
    </location>
</feature>
<dbReference type="PANTHER" id="PTHR24092">
    <property type="entry name" value="PROBABLE PHOSPHOLIPID-TRANSPORTING ATPASE"/>
    <property type="match status" value="1"/>
</dbReference>
<dbReference type="EMBL" id="JANTQA010000070">
    <property type="protein sequence ID" value="KAJ3424838.1"/>
    <property type="molecule type" value="Genomic_DNA"/>
</dbReference>
<dbReference type="SFLD" id="SFLDF00027">
    <property type="entry name" value="p-type_atpase"/>
    <property type="match status" value="1"/>
</dbReference>
<keyword evidence="4" id="KW-1003">Cell membrane</keyword>
<dbReference type="Pfam" id="PF16209">
    <property type="entry name" value="PhoLip_ATPase_N"/>
    <property type="match status" value="1"/>
</dbReference>
<dbReference type="CDD" id="cd02073">
    <property type="entry name" value="P-type_ATPase_APLT_Dnf-like"/>
    <property type="match status" value="1"/>
</dbReference>
<feature type="binding site" evidence="15">
    <location>
        <position position="828"/>
    </location>
    <ligand>
        <name>ATP</name>
        <dbReference type="ChEBI" id="CHEBI:30616"/>
    </ligand>
</feature>
<dbReference type="GO" id="GO:0000287">
    <property type="term" value="F:magnesium ion binding"/>
    <property type="evidence" value="ECO:0007669"/>
    <property type="project" value="UniProtKB-UniRule"/>
</dbReference>
<evidence type="ECO:0000259" key="20">
    <source>
        <dbReference type="Pfam" id="PF16212"/>
    </source>
</evidence>
<dbReference type="SFLD" id="SFLDG00002">
    <property type="entry name" value="C1.7:_P-type_atpase_like"/>
    <property type="match status" value="1"/>
</dbReference>
<comment type="cofactor">
    <cofactor evidence="16">
        <name>Mg(2+)</name>
        <dbReference type="ChEBI" id="CHEBI:18420"/>
    </cofactor>
</comment>
<dbReference type="FunFam" id="2.70.150.10:FF:000021">
    <property type="entry name" value="Phospholipid-transporting ATPase"/>
    <property type="match status" value="1"/>
</dbReference>
<dbReference type="InterPro" id="IPR032631">
    <property type="entry name" value="P-type_ATPase_N"/>
</dbReference>
<feature type="transmembrane region" description="Helical" evidence="17">
    <location>
        <begin position="73"/>
        <end position="92"/>
    </location>
</feature>
<feature type="transmembrane region" description="Helical" evidence="17">
    <location>
        <begin position="1100"/>
        <end position="1120"/>
    </location>
</feature>